<dbReference type="InterPro" id="IPR000182">
    <property type="entry name" value="GNAT_dom"/>
</dbReference>
<dbReference type="CDD" id="cd04301">
    <property type="entry name" value="NAT_SF"/>
    <property type="match status" value="1"/>
</dbReference>
<dbReference type="EMBL" id="BAABFT010000002">
    <property type="protein sequence ID" value="GAA4315571.1"/>
    <property type="molecule type" value="Genomic_DNA"/>
</dbReference>
<proteinExistence type="predicted"/>
<evidence type="ECO:0000259" key="1">
    <source>
        <dbReference type="PROSITE" id="PS51186"/>
    </source>
</evidence>
<dbReference type="RefSeq" id="WP_345210126.1">
    <property type="nucleotide sequence ID" value="NZ_BAABFT010000002.1"/>
</dbReference>
<reference evidence="3" key="1">
    <citation type="journal article" date="2019" name="Int. J. Syst. Evol. Microbiol.">
        <title>The Global Catalogue of Microorganisms (GCM) 10K type strain sequencing project: providing services to taxonomists for standard genome sequencing and annotation.</title>
        <authorList>
            <consortium name="The Broad Institute Genomics Platform"/>
            <consortium name="The Broad Institute Genome Sequencing Center for Infectious Disease"/>
            <person name="Wu L."/>
            <person name="Ma J."/>
        </authorList>
    </citation>
    <scope>NUCLEOTIDE SEQUENCE [LARGE SCALE GENOMIC DNA]</scope>
    <source>
        <strain evidence="3">JCM 17705</strain>
    </source>
</reference>
<dbReference type="PROSITE" id="PS51186">
    <property type="entry name" value="GNAT"/>
    <property type="match status" value="1"/>
</dbReference>
<organism evidence="2 3">
    <name type="scientific">Mucilaginibacter gynuensis</name>
    <dbReference type="NCBI Taxonomy" id="1302236"/>
    <lineage>
        <taxon>Bacteria</taxon>
        <taxon>Pseudomonadati</taxon>
        <taxon>Bacteroidota</taxon>
        <taxon>Sphingobacteriia</taxon>
        <taxon>Sphingobacteriales</taxon>
        <taxon>Sphingobacteriaceae</taxon>
        <taxon>Mucilaginibacter</taxon>
    </lineage>
</organism>
<dbReference type="InterPro" id="IPR016181">
    <property type="entry name" value="Acyl_CoA_acyltransferase"/>
</dbReference>
<dbReference type="InterPro" id="IPR013653">
    <property type="entry name" value="GCN5-like_dom"/>
</dbReference>
<gene>
    <name evidence="2" type="ORF">GCM10023149_12240</name>
</gene>
<protein>
    <submittedName>
        <fullName evidence="2">GNAT family N-acetyltransferase</fullName>
    </submittedName>
</protein>
<feature type="domain" description="N-acetyltransferase" evidence="1">
    <location>
        <begin position="99"/>
        <end position="228"/>
    </location>
</feature>
<keyword evidence="3" id="KW-1185">Reference proteome</keyword>
<comment type="caution">
    <text evidence="2">The sequence shown here is derived from an EMBL/GenBank/DDBJ whole genome shotgun (WGS) entry which is preliminary data.</text>
</comment>
<accession>A0ABP8G1U5</accession>
<sequence length="228" mass="25656">MEYVLNNPAWYALGTGNQHLGSGNDVAKYFDREVSPFVGLRDNSVENLLHLFEILSHNNPILLLSLNEMEIPAVLNTLFYIKGLQMVCDAEVQVQSIDAEITNLTEEHIPQMIALTKLTNPGPFSLRTIEFGHYTGIFHNDELVAMAGQRMHAPPYAEISAVCTHPDHLGKGYARQLVQYQVQRIKASGGIPFLHVRHDNDRAIKVYQNLGFTGRTTVHFYLLQKASQ</sequence>
<dbReference type="SUPFAM" id="SSF55729">
    <property type="entry name" value="Acyl-CoA N-acyltransferases (Nat)"/>
    <property type="match status" value="1"/>
</dbReference>
<evidence type="ECO:0000313" key="2">
    <source>
        <dbReference type="EMBL" id="GAA4315571.1"/>
    </source>
</evidence>
<dbReference type="Pfam" id="PF08445">
    <property type="entry name" value="FR47"/>
    <property type="match status" value="1"/>
</dbReference>
<dbReference type="Proteomes" id="UP001500582">
    <property type="component" value="Unassembled WGS sequence"/>
</dbReference>
<name>A0ABP8G1U5_9SPHI</name>
<dbReference type="Gene3D" id="3.40.630.30">
    <property type="match status" value="1"/>
</dbReference>
<evidence type="ECO:0000313" key="3">
    <source>
        <dbReference type="Proteomes" id="UP001500582"/>
    </source>
</evidence>